<organism evidence="1 2">
    <name type="scientific">Ixodes persulcatus</name>
    <name type="common">Taiga tick</name>
    <dbReference type="NCBI Taxonomy" id="34615"/>
    <lineage>
        <taxon>Eukaryota</taxon>
        <taxon>Metazoa</taxon>
        <taxon>Ecdysozoa</taxon>
        <taxon>Arthropoda</taxon>
        <taxon>Chelicerata</taxon>
        <taxon>Arachnida</taxon>
        <taxon>Acari</taxon>
        <taxon>Parasitiformes</taxon>
        <taxon>Ixodida</taxon>
        <taxon>Ixodoidea</taxon>
        <taxon>Ixodidae</taxon>
        <taxon>Ixodinae</taxon>
        <taxon>Ixodes</taxon>
    </lineage>
</organism>
<protein>
    <submittedName>
        <fullName evidence="1">Uncharacterized protein</fullName>
    </submittedName>
</protein>
<accession>A0AC60Q5V0</accession>
<name>A0AC60Q5V0_IXOPE</name>
<gene>
    <name evidence="1" type="ORF">HPB47_023868</name>
</gene>
<evidence type="ECO:0000313" key="2">
    <source>
        <dbReference type="Proteomes" id="UP000805193"/>
    </source>
</evidence>
<reference evidence="1 2" key="1">
    <citation type="journal article" date="2020" name="Cell">
        <title>Large-Scale Comparative Analyses of Tick Genomes Elucidate Their Genetic Diversity and Vector Capacities.</title>
        <authorList>
            <consortium name="Tick Genome and Microbiome Consortium (TIGMIC)"/>
            <person name="Jia N."/>
            <person name="Wang J."/>
            <person name="Shi W."/>
            <person name="Du L."/>
            <person name="Sun Y."/>
            <person name="Zhan W."/>
            <person name="Jiang J.F."/>
            <person name="Wang Q."/>
            <person name="Zhang B."/>
            <person name="Ji P."/>
            <person name="Bell-Sakyi L."/>
            <person name="Cui X.M."/>
            <person name="Yuan T.T."/>
            <person name="Jiang B.G."/>
            <person name="Yang W.F."/>
            <person name="Lam T.T."/>
            <person name="Chang Q.C."/>
            <person name="Ding S.J."/>
            <person name="Wang X.J."/>
            <person name="Zhu J.G."/>
            <person name="Ruan X.D."/>
            <person name="Zhao L."/>
            <person name="Wei J.T."/>
            <person name="Ye R.Z."/>
            <person name="Que T.C."/>
            <person name="Du C.H."/>
            <person name="Zhou Y.H."/>
            <person name="Cheng J.X."/>
            <person name="Dai P.F."/>
            <person name="Guo W.B."/>
            <person name="Han X.H."/>
            <person name="Huang E.J."/>
            <person name="Li L.F."/>
            <person name="Wei W."/>
            <person name="Gao Y.C."/>
            <person name="Liu J.Z."/>
            <person name="Shao H.Z."/>
            <person name="Wang X."/>
            <person name="Wang C.C."/>
            <person name="Yang T.C."/>
            <person name="Huo Q.B."/>
            <person name="Li W."/>
            <person name="Chen H.Y."/>
            <person name="Chen S.E."/>
            <person name="Zhou L.G."/>
            <person name="Ni X.B."/>
            <person name="Tian J.H."/>
            <person name="Sheng Y."/>
            <person name="Liu T."/>
            <person name="Pan Y.S."/>
            <person name="Xia L.Y."/>
            <person name="Li J."/>
            <person name="Zhao F."/>
            <person name="Cao W.C."/>
        </authorList>
    </citation>
    <scope>NUCLEOTIDE SEQUENCE [LARGE SCALE GENOMIC DNA]</scope>
    <source>
        <tissue evidence="1">Larvae</tissue>
    </source>
</reference>
<keyword evidence="2" id="KW-1185">Reference proteome</keyword>
<dbReference type="Proteomes" id="UP000805193">
    <property type="component" value="Unassembled WGS sequence"/>
</dbReference>
<dbReference type="EMBL" id="JABSTQ010009433">
    <property type="protein sequence ID" value="KAG0429187.1"/>
    <property type="molecule type" value="Genomic_DNA"/>
</dbReference>
<evidence type="ECO:0000313" key="1">
    <source>
        <dbReference type="EMBL" id="KAG0429187.1"/>
    </source>
</evidence>
<proteinExistence type="predicted"/>
<sequence>MVRWAVRYELRMRYRSRIAHAQFVTFTTGKVKHCSEIVSRCTEELVRVLKTHHEQSEAVDLLQVAQGYSLDAITKTAMAWKVNCQQKTDDPLLIGVKRLLEDLDKAVVESSLALPGIRAVLKLLYPLTRFSNLLNRISENVRDTVKSRRQDQSLREKDMLQMMLDAQAGTEDAAYDVHKSGLLIEDRHLVSNSIILLLAGFETTAVTLGFALYLLAMHPEEQEKVHTEMEDLFSHANELTFDDVHQLKRLDMVIRETLRLYPPVPLLVARTCLPDKTVMGQFIPAGTTLIAPAWHIHRNPDYWPEPSRFLPERFAEGHPERHPMAYFPFGIGPRTCIGRRLALIELKMSICKILRDFKLVPCEESQYPVPLVVPNLTLRPGVGLRVRLQMRRKCND</sequence>
<comment type="caution">
    <text evidence="1">The sequence shown here is derived from an EMBL/GenBank/DDBJ whole genome shotgun (WGS) entry which is preliminary data.</text>
</comment>